<organism evidence="5 6">
    <name type="scientific">Rhizocola hellebori</name>
    <dbReference type="NCBI Taxonomy" id="1392758"/>
    <lineage>
        <taxon>Bacteria</taxon>
        <taxon>Bacillati</taxon>
        <taxon>Actinomycetota</taxon>
        <taxon>Actinomycetes</taxon>
        <taxon>Micromonosporales</taxon>
        <taxon>Micromonosporaceae</taxon>
        <taxon>Rhizocola</taxon>
    </lineage>
</organism>
<dbReference type="GO" id="GO:0016757">
    <property type="term" value="F:glycosyltransferase activity"/>
    <property type="evidence" value="ECO:0007669"/>
    <property type="project" value="UniProtKB-KW"/>
</dbReference>
<dbReference type="PANTHER" id="PTHR45947">
    <property type="entry name" value="SULFOQUINOVOSYL TRANSFERASE SQD2"/>
    <property type="match status" value="1"/>
</dbReference>
<evidence type="ECO:0000256" key="2">
    <source>
        <dbReference type="ARBA" id="ARBA00022679"/>
    </source>
</evidence>
<reference evidence="5" key="1">
    <citation type="submission" date="2021-01" db="EMBL/GenBank/DDBJ databases">
        <title>Whole genome shotgun sequence of Rhizocola hellebori NBRC 109834.</title>
        <authorList>
            <person name="Komaki H."/>
            <person name="Tamura T."/>
        </authorList>
    </citation>
    <scope>NUCLEOTIDE SEQUENCE</scope>
    <source>
        <strain evidence="5">NBRC 109834</strain>
    </source>
</reference>
<dbReference type="InterPro" id="IPR001296">
    <property type="entry name" value="Glyco_trans_1"/>
</dbReference>
<dbReference type="Gene3D" id="3.40.50.2000">
    <property type="entry name" value="Glycogen Phosphorylase B"/>
    <property type="match status" value="2"/>
</dbReference>
<accession>A0A8J3QEK0</accession>
<keyword evidence="1 5" id="KW-0328">Glycosyltransferase</keyword>
<dbReference type="Pfam" id="PF13439">
    <property type="entry name" value="Glyco_transf_4"/>
    <property type="match status" value="1"/>
</dbReference>
<evidence type="ECO:0000313" key="5">
    <source>
        <dbReference type="EMBL" id="GIH08582.1"/>
    </source>
</evidence>
<dbReference type="EMBL" id="BONY01000052">
    <property type="protein sequence ID" value="GIH08582.1"/>
    <property type="molecule type" value="Genomic_DNA"/>
</dbReference>
<feature type="domain" description="Glycosyltransferase subfamily 4-like N-terminal" evidence="4">
    <location>
        <begin position="12"/>
        <end position="169"/>
    </location>
</feature>
<dbReference type="InterPro" id="IPR050194">
    <property type="entry name" value="Glycosyltransferase_grp1"/>
</dbReference>
<gene>
    <name evidence="5" type="ORF">Rhe02_66490</name>
</gene>
<name>A0A8J3QEK0_9ACTN</name>
<dbReference type="Pfam" id="PF00534">
    <property type="entry name" value="Glycos_transf_1"/>
    <property type="match status" value="1"/>
</dbReference>
<dbReference type="PANTHER" id="PTHR45947:SF3">
    <property type="entry name" value="SULFOQUINOVOSYL TRANSFERASE SQD2"/>
    <property type="match status" value="1"/>
</dbReference>
<dbReference type="AlphaFoldDB" id="A0A8J3QEK0"/>
<evidence type="ECO:0000313" key="6">
    <source>
        <dbReference type="Proteomes" id="UP000612899"/>
    </source>
</evidence>
<protein>
    <submittedName>
        <fullName evidence="5">GDP-mannose-dependent alpha-(1-6)-phosphatidylinositol dimannoside mannosyltransferase</fullName>
    </submittedName>
</protein>
<keyword evidence="2" id="KW-0808">Transferase</keyword>
<evidence type="ECO:0000259" key="3">
    <source>
        <dbReference type="Pfam" id="PF00534"/>
    </source>
</evidence>
<comment type="caution">
    <text evidence="5">The sequence shown here is derived from an EMBL/GenBank/DDBJ whole genome shotgun (WGS) entry which is preliminary data.</text>
</comment>
<proteinExistence type="predicted"/>
<keyword evidence="6" id="KW-1185">Reference proteome</keyword>
<evidence type="ECO:0000259" key="4">
    <source>
        <dbReference type="Pfam" id="PF13439"/>
    </source>
</evidence>
<evidence type="ECO:0000256" key="1">
    <source>
        <dbReference type="ARBA" id="ARBA00022676"/>
    </source>
</evidence>
<feature type="domain" description="Glycosyl transferase family 1" evidence="3">
    <location>
        <begin position="185"/>
        <end position="335"/>
    </location>
</feature>
<dbReference type="InterPro" id="IPR028098">
    <property type="entry name" value="Glyco_trans_4-like_N"/>
</dbReference>
<sequence length="356" mass="37593">MRLANFVMPRSGGLRTALRELGKGYAAAGHEPVLVIPGPDHADELTEHGRVVELPAPLVPMMGGYRLLLNNRAVSQVLGELKPDRIEVSDRTTLRWTGRWAKREGVPSVMVSHESLDGLLPLPALSARLNRATARHYDRVICTTAWAAREFARIGAGNVTQVPLGVDLDLFHPSKHDSLLRASFAKPDELLMVCCTRLSAEKRPARALRTLETLLADGVAATLVMAGDGPLRGRLEAEAAGLPVTFTGFLSDRSAVASLLATADLTLAPGPIETFGLAALEALACGTPTVVSSSSALPAVIGQAGAAVAGEDLSGGVYELLARPEPQRRAAARARAETFGWDAAVSGFLAVHESLS</sequence>
<dbReference type="Proteomes" id="UP000612899">
    <property type="component" value="Unassembled WGS sequence"/>
</dbReference>
<dbReference type="GO" id="GO:1901137">
    <property type="term" value="P:carbohydrate derivative biosynthetic process"/>
    <property type="evidence" value="ECO:0007669"/>
    <property type="project" value="UniProtKB-ARBA"/>
</dbReference>
<dbReference type="SUPFAM" id="SSF53756">
    <property type="entry name" value="UDP-Glycosyltransferase/glycogen phosphorylase"/>
    <property type="match status" value="1"/>
</dbReference>